<dbReference type="EMBL" id="JAFVMF010000007">
    <property type="protein sequence ID" value="MBO1359730.1"/>
    <property type="molecule type" value="Genomic_DNA"/>
</dbReference>
<dbReference type="InterPro" id="IPR036704">
    <property type="entry name" value="RraA/RraA-like_sf"/>
</dbReference>
<evidence type="ECO:0000256" key="3">
    <source>
        <dbReference type="ARBA" id="ARBA00029596"/>
    </source>
</evidence>
<evidence type="ECO:0000313" key="5">
    <source>
        <dbReference type="EMBL" id="MBO1359730.1"/>
    </source>
</evidence>
<reference evidence="5 6" key="1">
    <citation type="submission" date="2021-03" db="EMBL/GenBank/DDBJ databases">
        <title>The complete genome sequence of Acetobacter sacchari TBRC 11175.</title>
        <authorList>
            <person name="Charoenyingcharoen P."/>
            <person name="Yukphan P."/>
        </authorList>
    </citation>
    <scope>NUCLEOTIDE SEQUENCE [LARGE SCALE GENOMIC DNA]</scope>
    <source>
        <strain evidence="5 6">TBRC 11175</strain>
    </source>
</reference>
<name>A0ABS3LUY8_9PROT</name>
<accession>A0ABS3LUY8</accession>
<evidence type="ECO:0000256" key="4">
    <source>
        <dbReference type="ARBA" id="ARBA00030169"/>
    </source>
</evidence>
<dbReference type="NCBIfam" id="NF004850">
    <property type="entry name" value="PRK06201.1"/>
    <property type="match status" value="1"/>
</dbReference>
<proteinExistence type="predicted"/>
<dbReference type="CDD" id="cd16841">
    <property type="entry name" value="RraA_family"/>
    <property type="match status" value="1"/>
</dbReference>
<dbReference type="RefSeq" id="WP_207881065.1">
    <property type="nucleotide sequence ID" value="NZ_JAFVMF010000007.1"/>
</dbReference>
<evidence type="ECO:0000256" key="1">
    <source>
        <dbReference type="ARBA" id="ARBA00001968"/>
    </source>
</evidence>
<comment type="cofactor">
    <cofactor evidence="1">
        <name>a divalent metal cation</name>
        <dbReference type="ChEBI" id="CHEBI:60240"/>
    </cofactor>
</comment>
<dbReference type="InterPro" id="IPR005493">
    <property type="entry name" value="RraA/RraA-like"/>
</dbReference>
<dbReference type="PANTHER" id="PTHR33254:SF4">
    <property type="entry name" value="4-HYDROXY-4-METHYL-2-OXOGLUTARATE ALDOLASE 3-RELATED"/>
    <property type="match status" value="1"/>
</dbReference>
<dbReference type="Pfam" id="PF03737">
    <property type="entry name" value="RraA-like"/>
    <property type="match status" value="1"/>
</dbReference>
<protein>
    <recommendedName>
        <fullName evidence="2">Putative 4-hydroxy-4-methyl-2-oxoglutarate aldolase</fullName>
    </recommendedName>
    <alternativeName>
        <fullName evidence="3">Regulator of ribonuclease activity homolog</fullName>
    </alternativeName>
    <alternativeName>
        <fullName evidence="4">RraA-like protein</fullName>
    </alternativeName>
</protein>
<gene>
    <name evidence="5" type="ORF">J2D73_07970</name>
</gene>
<dbReference type="Gene3D" id="3.50.30.40">
    <property type="entry name" value="Ribonuclease E inhibitor RraA/RraA-like"/>
    <property type="match status" value="1"/>
</dbReference>
<keyword evidence="6" id="KW-1185">Reference proteome</keyword>
<dbReference type="SUPFAM" id="SSF89562">
    <property type="entry name" value="RraA-like"/>
    <property type="match status" value="1"/>
</dbReference>
<comment type="caution">
    <text evidence="5">The sequence shown here is derived from an EMBL/GenBank/DDBJ whole genome shotgun (WGS) entry which is preliminary data.</text>
</comment>
<sequence length="236" mass="24862">MDILPSLDQQAGWPPGWRILPNGAPIADEVIDAWRTIPVAVAGDCMGRSIGATELRQYHPDLATVMCGRAVTVRTRPGDNLVIHKAMLMASPGDVIVIDAGGSVEQAIVGGLMRTTAIARKLGGFIVDGAVRDLLEWHEGGMPCFARGHTHRGPSKDGPGAVNIPISCGGLVVQPGDLILGDADGILAIPANELSGLMPRVQEHLEREAAIRETNAREGGNADRINALLRSKGLTI</sequence>
<evidence type="ECO:0000313" key="6">
    <source>
        <dbReference type="Proteomes" id="UP000664771"/>
    </source>
</evidence>
<evidence type="ECO:0000256" key="2">
    <source>
        <dbReference type="ARBA" id="ARBA00016549"/>
    </source>
</evidence>
<organism evidence="5 6">
    <name type="scientific">Acetobacter sacchari</name>
    <dbReference type="NCBI Taxonomy" id="2661687"/>
    <lineage>
        <taxon>Bacteria</taxon>
        <taxon>Pseudomonadati</taxon>
        <taxon>Pseudomonadota</taxon>
        <taxon>Alphaproteobacteria</taxon>
        <taxon>Acetobacterales</taxon>
        <taxon>Acetobacteraceae</taxon>
        <taxon>Acetobacter</taxon>
    </lineage>
</organism>
<dbReference type="PANTHER" id="PTHR33254">
    <property type="entry name" value="4-HYDROXY-4-METHYL-2-OXOGLUTARATE ALDOLASE 3-RELATED"/>
    <property type="match status" value="1"/>
</dbReference>
<dbReference type="Proteomes" id="UP000664771">
    <property type="component" value="Unassembled WGS sequence"/>
</dbReference>